<dbReference type="Pfam" id="PF00015">
    <property type="entry name" value="MCPsignal"/>
    <property type="match status" value="1"/>
</dbReference>
<comment type="caution">
    <text evidence="6">The sequence shown here is derived from an EMBL/GenBank/DDBJ whole genome shotgun (WGS) entry which is preliminary data.</text>
</comment>
<reference evidence="6 7" key="1">
    <citation type="submission" date="2013-03" db="EMBL/GenBank/DDBJ databases">
        <title>Draft genome sequence of Gracibacillus halophilus YIM-C55.5, a moderately halophilic and thermophilic organism from the Xiaochaidamu salt lake.</title>
        <authorList>
            <person name="Sugumar T."/>
            <person name="Polireddy D.R."/>
            <person name="Antony A."/>
            <person name="Madhava Y.R."/>
            <person name="Sivakumar N."/>
        </authorList>
    </citation>
    <scope>NUCLEOTIDE SEQUENCE [LARGE SCALE GENOMIC DNA]</scope>
    <source>
        <strain evidence="6 7">YIM-C55.5</strain>
    </source>
</reference>
<dbReference type="SMART" id="SM00283">
    <property type="entry name" value="MA"/>
    <property type="match status" value="1"/>
</dbReference>
<dbReference type="SUPFAM" id="SSF58104">
    <property type="entry name" value="Methyl-accepting chemotaxis protein (MCP) signaling domain"/>
    <property type="match status" value="1"/>
</dbReference>
<protein>
    <submittedName>
        <fullName evidence="6">Methyl-accepting chemotaxis sensory transducer</fullName>
    </submittedName>
</protein>
<evidence type="ECO:0000256" key="1">
    <source>
        <dbReference type="ARBA" id="ARBA00023224"/>
    </source>
</evidence>
<dbReference type="RefSeq" id="WP_003468392.1">
    <property type="nucleotide sequence ID" value="NZ_APML01000029.1"/>
</dbReference>
<name>N4WQY1_9BACI</name>
<organism evidence="6 7">
    <name type="scientific">Gracilibacillus halophilus YIM-C55.5</name>
    <dbReference type="NCBI Taxonomy" id="1308866"/>
    <lineage>
        <taxon>Bacteria</taxon>
        <taxon>Bacillati</taxon>
        <taxon>Bacillota</taxon>
        <taxon>Bacilli</taxon>
        <taxon>Bacillales</taxon>
        <taxon>Bacillaceae</taxon>
        <taxon>Gracilibacillus</taxon>
    </lineage>
</organism>
<keyword evidence="4" id="KW-0472">Membrane</keyword>
<feature type="transmembrane region" description="Helical" evidence="4">
    <location>
        <begin position="67"/>
        <end position="86"/>
    </location>
</feature>
<feature type="coiled-coil region" evidence="3">
    <location>
        <begin position="253"/>
        <end position="308"/>
    </location>
</feature>
<dbReference type="AlphaFoldDB" id="N4WQY1"/>
<feature type="transmembrane region" description="Helical" evidence="4">
    <location>
        <begin position="143"/>
        <end position="162"/>
    </location>
</feature>
<evidence type="ECO:0000313" key="6">
    <source>
        <dbReference type="EMBL" id="ENH96855.1"/>
    </source>
</evidence>
<feature type="transmembrane region" description="Helical" evidence="4">
    <location>
        <begin position="115"/>
        <end position="131"/>
    </location>
</feature>
<dbReference type="InterPro" id="IPR004089">
    <property type="entry name" value="MCPsignal_dom"/>
</dbReference>
<dbReference type="Gene3D" id="1.10.287.950">
    <property type="entry name" value="Methyl-accepting chemotaxis protein"/>
    <property type="match status" value="1"/>
</dbReference>
<keyword evidence="7" id="KW-1185">Reference proteome</keyword>
<evidence type="ECO:0000259" key="5">
    <source>
        <dbReference type="PROSITE" id="PS50111"/>
    </source>
</evidence>
<keyword evidence="4" id="KW-1133">Transmembrane helix</keyword>
<dbReference type="PATRIC" id="fig|1308866.3.peg.1762"/>
<dbReference type="GO" id="GO:0016020">
    <property type="term" value="C:membrane"/>
    <property type="evidence" value="ECO:0007669"/>
    <property type="project" value="InterPro"/>
</dbReference>
<evidence type="ECO:0000313" key="7">
    <source>
        <dbReference type="Proteomes" id="UP000012283"/>
    </source>
</evidence>
<feature type="transmembrane region" description="Helical" evidence="4">
    <location>
        <begin position="43"/>
        <end position="60"/>
    </location>
</feature>
<gene>
    <name evidence="6" type="ORF">J416_08699</name>
</gene>
<feature type="transmembrane region" description="Helical" evidence="4">
    <location>
        <begin position="18"/>
        <end position="37"/>
    </location>
</feature>
<evidence type="ECO:0000256" key="4">
    <source>
        <dbReference type="SAM" id="Phobius"/>
    </source>
</evidence>
<dbReference type="PANTHER" id="PTHR32089:SF112">
    <property type="entry name" value="LYSOZYME-LIKE PROTEIN-RELATED"/>
    <property type="match status" value="1"/>
</dbReference>
<dbReference type="PROSITE" id="PS50111">
    <property type="entry name" value="CHEMOTAXIS_TRANSDUC_2"/>
    <property type="match status" value="1"/>
</dbReference>
<dbReference type="PANTHER" id="PTHR32089">
    <property type="entry name" value="METHYL-ACCEPTING CHEMOTAXIS PROTEIN MCPB"/>
    <property type="match status" value="1"/>
</dbReference>
<feature type="transmembrane region" description="Helical" evidence="4">
    <location>
        <begin position="92"/>
        <end position="108"/>
    </location>
</feature>
<feature type="domain" description="Methyl-accepting transducer" evidence="5">
    <location>
        <begin position="210"/>
        <end position="460"/>
    </location>
</feature>
<dbReference type="EMBL" id="APML01000029">
    <property type="protein sequence ID" value="ENH96855.1"/>
    <property type="molecule type" value="Genomic_DNA"/>
</dbReference>
<evidence type="ECO:0000256" key="3">
    <source>
        <dbReference type="SAM" id="Coils"/>
    </source>
</evidence>
<dbReference type="OrthoDB" id="242546at2"/>
<keyword evidence="1 2" id="KW-0807">Transducer</keyword>
<dbReference type="Proteomes" id="UP000012283">
    <property type="component" value="Unassembled WGS sequence"/>
</dbReference>
<dbReference type="eggNOG" id="COG0840">
    <property type="taxonomic scope" value="Bacteria"/>
</dbReference>
<accession>N4WQY1</accession>
<evidence type="ECO:0000256" key="2">
    <source>
        <dbReference type="PROSITE-ProRule" id="PRU00284"/>
    </source>
</evidence>
<dbReference type="STRING" id="1308866.J416_08699"/>
<keyword evidence="3" id="KW-0175">Coiled coil</keyword>
<keyword evidence="4" id="KW-0812">Transmembrane</keyword>
<sequence>MEAIESLRYKDVRQKNTLMLFTMGISILLGAIFAFLTDKATAGMVYSSELAVVIALYIIFQKVMNKIYLLPYLFVIIFYFMLYLFISLQGASIPSFIIVIFLSIFSAIHMNYKVFYTGTVLGIGVIIYNYIMIGANNDIMVELAQYSLQCFLLGTLALHFVIRFSNNQMKQLAEYLEESEIHNTNQEKQKQVVEQSVQKMLENIDHVNQKLHENVQTQNQLNATIDEISQASQTQTSQITDISNATNDTRQNIDTVEKTSQQLYEEANQANELTRTGKEKMDSLNEHNQTLEATISELSKTFADLTDKIKETNGFADTIKEITEQTNLLALNASIEAARAGEAGKGFAVVADEIRKLADLTGETTEKITNNLASLNETNESAVAQMDKSMTSFVTGMETSQEVTGYFEELTSTITKLNDALQNFTTLAKDVQDQSNGVESSTNDLAAIIEETSASLQEMSSTVTTLTESNQELAQLLDQAVESSKELKQQF</sequence>
<proteinExistence type="predicted"/>
<dbReference type="GO" id="GO:0007165">
    <property type="term" value="P:signal transduction"/>
    <property type="evidence" value="ECO:0007669"/>
    <property type="project" value="UniProtKB-KW"/>
</dbReference>